<dbReference type="AlphaFoldDB" id="A0A2G9C5W6"/>
<protein>
    <recommendedName>
        <fullName evidence="2">histidine kinase</fullName>
        <ecNumber evidence="2">2.7.13.3</ecNumber>
    </recommendedName>
</protein>
<feature type="domain" description="Histidine kinase" evidence="8">
    <location>
        <begin position="69"/>
        <end position="292"/>
    </location>
</feature>
<evidence type="ECO:0000256" key="7">
    <source>
        <dbReference type="SAM" id="Coils"/>
    </source>
</evidence>
<dbReference type="SMART" id="SM00387">
    <property type="entry name" value="HATPase_c"/>
    <property type="match status" value="1"/>
</dbReference>
<evidence type="ECO:0000256" key="5">
    <source>
        <dbReference type="ARBA" id="ARBA00022777"/>
    </source>
</evidence>
<gene>
    <name evidence="9" type="ORF">CS062_18025</name>
</gene>
<proteinExistence type="predicted"/>
<feature type="coiled-coil region" evidence="7">
    <location>
        <begin position="14"/>
        <end position="41"/>
    </location>
</feature>
<dbReference type="PANTHER" id="PTHR43711">
    <property type="entry name" value="TWO-COMPONENT HISTIDINE KINASE"/>
    <property type="match status" value="1"/>
</dbReference>
<dbReference type="PROSITE" id="PS50109">
    <property type="entry name" value="HIS_KIN"/>
    <property type="match status" value="1"/>
</dbReference>
<dbReference type="InterPro" id="IPR036890">
    <property type="entry name" value="HATPase_C_sf"/>
</dbReference>
<dbReference type="SUPFAM" id="SSF47384">
    <property type="entry name" value="Homodimeric domain of signal transducing histidine kinase"/>
    <property type="match status" value="1"/>
</dbReference>
<evidence type="ECO:0000256" key="1">
    <source>
        <dbReference type="ARBA" id="ARBA00000085"/>
    </source>
</evidence>
<dbReference type="PANTHER" id="PTHR43711:SF31">
    <property type="entry name" value="HISTIDINE KINASE"/>
    <property type="match status" value="1"/>
</dbReference>
<evidence type="ECO:0000256" key="3">
    <source>
        <dbReference type="ARBA" id="ARBA00022553"/>
    </source>
</evidence>
<keyword evidence="7" id="KW-0175">Coiled coil</keyword>
<dbReference type="Proteomes" id="UP000231501">
    <property type="component" value="Unassembled WGS sequence"/>
</dbReference>
<evidence type="ECO:0000256" key="6">
    <source>
        <dbReference type="ARBA" id="ARBA00023012"/>
    </source>
</evidence>
<evidence type="ECO:0000259" key="8">
    <source>
        <dbReference type="PROSITE" id="PS50109"/>
    </source>
</evidence>
<evidence type="ECO:0000256" key="4">
    <source>
        <dbReference type="ARBA" id="ARBA00022679"/>
    </source>
</evidence>
<keyword evidence="10" id="KW-1185">Reference proteome</keyword>
<evidence type="ECO:0000256" key="2">
    <source>
        <dbReference type="ARBA" id="ARBA00012438"/>
    </source>
</evidence>
<keyword evidence="3" id="KW-0597">Phosphoprotein</keyword>
<dbReference type="OrthoDB" id="9810730at2"/>
<keyword evidence="6" id="KW-0902">Two-component regulatory system</keyword>
<dbReference type="CDD" id="cd16922">
    <property type="entry name" value="HATPase_EvgS-ArcB-TorS-like"/>
    <property type="match status" value="1"/>
</dbReference>
<dbReference type="PRINTS" id="PR00344">
    <property type="entry name" value="BCTRLSENSOR"/>
</dbReference>
<reference evidence="9 10" key="1">
    <citation type="submission" date="2017-11" db="EMBL/GenBank/DDBJ databases">
        <title>Draft genome sequence of Mitsuaria sp. HWN-4.</title>
        <authorList>
            <person name="Gundlapally S.R."/>
        </authorList>
    </citation>
    <scope>NUCLEOTIDE SEQUENCE [LARGE SCALE GENOMIC DNA]</scope>
    <source>
        <strain evidence="9 10">HWN-4</strain>
    </source>
</reference>
<dbReference type="EMBL" id="PEOG01000053">
    <property type="protein sequence ID" value="PIM51788.1"/>
    <property type="molecule type" value="Genomic_DNA"/>
</dbReference>
<dbReference type="Pfam" id="PF00512">
    <property type="entry name" value="HisKA"/>
    <property type="match status" value="1"/>
</dbReference>
<dbReference type="EC" id="2.7.13.3" evidence="2"/>
<evidence type="ECO:0000313" key="9">
    <source>
        <dbReference type="EMBL" id="PIM51788.1"/>
    </source>
</evidence>
<dbReference type="InterPro" id="IPR036097">
    <property type="entry name" value="HisK_dim/P_sf"/>
</dbReference>
<sequence>MTPMNDTPATAPDAAALQAALAEARAQVEALQTELDETNRGVLALYAELDTQAQQLRQATELKSRFLAYMSHEFRTPISSIRSLTRLLLDRVDGPLTLEQERQINFIRTTSEEFADMVNDLLDLAKVEAGRIDISPAWFELVDLFAALRGMFKPVLVNPEVQLVFEEPHGVSQLFTDNAKLSQILRNFISNALKFTAQGEVRVSAVVDAGPDGADEISFSVRDTGIGIAPEFHGAIFQDFAQIDSPIQKRLRGTGLGLSLSKRLAELLGGRVSLSSEPGVGSVFSVTLPLRLPGATDAATGTETDAVREVPDA</sequence>
<dbReference type="InterPro" id="IPR003594">
    <property type="entry name" value="HATPase_dom"/>
</dbReference>
<dbReference type="Pfam" id="PF02518">
    <property type="entry name" value="HATPase_c"/>
    <property type="match status" value="1"/>
</dbReference>
<dbReference type="InterPro" id="IPR005467">
    <property type="entry name" value="His_kinase_dom"/>
</dbReference>
<keyword evidence="4" id="KW-0808">Transferase</keyword>
<evidence type="ECO:0000313" key="10">
    <source>
        <dbReference type="Proteomes" id="UP000231501"/>
    </source>
</evidence>
<name>A0A2G9C5W6_9BURK</name>
<organism evidence="9 10">
    <name type="scientific">Roseateles chitinivorans</name>
    <dbReference type="NCBI Taxonomy" id="2917965"/>
    <lineage>
        <taxon>Bacteria</taxon>
        <taxon>Pseudomonadati</taxon>
        <taxon>Pseudomonadota</taxon>
        <taxon>Betaproteobacteria</taxon>
        <taxon>Burkholderiales</taxon>
        <taxon>Sphaerotilaceae</taxon>
        <taxon>Roseateles</taxon>
    </lineage>
</organism>
<comment type="caution">
    <text evidence="9">The sequence shown here is derived from an EMBL/GenBank/DDBJ whole genome shotgun (WGS) entry which is preliminary data.</text>
</comment>
<accession>A0A2G9C5W6</accession>
<dbReference type="Gene3D" id="1.10.287.130">
    <property type="match status" value="1"/>
</dbReference>
<dbReference type="GO" id="GO:0000155">
    <property type="term" value="F:phosphorelay sensor kinase activity"/>
    <property type="evidence" value="ECO:0007669"/>
    <property type="project" value="InterPro"/>
</dbReference>
<dbReference type="SMART" id="SM00388">
    <property type="entry name" value="HisKA"/>
    <property type="match status" value="1"/>
</dbReference>
<dbReference type="InterPro" id="IPR003661">
    <property type="entry name" value="HisK_dim/P_dom"/>
</dbReference>
<keyword evidence="5 9" id="KW-0418">Kinase</keyword>
<comment type="catalytic activity">
    <reaction evidence="1">
        <text>ATP + protein L-histidine = ADP + protein N-phospho-L-histidine.</text>
        <dbReference type="EC" id="2.7.13.3"/>
    </reaction>
</comment>
<dbReference type="SUPFAM" id="SSF55874">
    <property type="entry name" value="ATPase domain of HSP90 chaperone/DNA topoisomerase II/histidine kinase"/>
    <property type="match status" value="1"/>
</dbReference>
<dbReference type="CDD" id="cd00082">
    <property type="entry name" value="HisKA"/>
    <property type="match status" value="1"/>
</dbReference>
<dbReference type="Gene3D" id="3.30.565.10">
    <property type="entry name" value="Histidine kinase-like ATPase, C-terminal domain"/>
    <property type="match status" value="1"/>
</dbReference>
<dbReference type="InterPro" id="IPR004358">
    <property type="entry name" value="Sig_transdc_His_kin-like_C"/>
</dbReference>
<dbReference type="InterPro" id="IPR050736">
    <property type="entry name" value="Sensor_HK_Regulatory"/>
</dbReference>